<dbReference type="Gene3D" id="4.10.60.10">
    <property type="entry name" value="Zinc finger, CCHC-type"/>
    <property type="match status" value="1"/>
</dbReference>
<dbReference type="RefSeq" id="XP_024581117.1">
    <property type="nucleotide sequence ID" value="XM_024730884.1"/>
</dbReference>
<dbReference type="PANTHER" id="PTHR15627">
    <property type="entry name" value="NATURAL KILLER CELL-SPECIFIC ANTIGEN KLIP1"/>
    <property type="match status" value="1"/>
</dbReference>
<keyword evidence="4" id="KW-0949">S-adenosyl-L-methionine</keyword>
<dbReference type="STRING" id="4781.A0A0P1AU22"/>
<dbReference type="InterPro" id="IPR005636">
    <property type="entry name" value="DTW"/>
</dbReference>
<dbReference type="Proteomes" id="UP000054928">
    <property type="component" value="Unassembled WGS sequence"/>
</dbReference>
<dbReference type="GO" id="GO:0005634">
    <property type="term" value="C:nucleus"/>
    <property type="evidence" value="ECO:0007669"/>
    <property type="project" value="UniProtKB-SubCell"/>
</dbReference>
<evidence type="ECO:0000256" key="9">
    <source>
        <dbReference type="ARBA" id="ARBA00039242"/>
    </source>
</evidence>
<dbReference type="PROSITE" id="PS50158">
    <property type="entry name" value="ZF_CCHC"/>
    <property type="match status" value="2"/>
</dbReference>
<dbReference type="InterPro" id="IPR051521">
    <property type="entry name" value="tRNA_Mod/Golgi_Maint"/>
</dbReference>
<evidence type="ECO:0000313" key="15">
    <source>
        <dbReference type="EMBL" id="CEG44748.1"/>
    </source>
</evidence>
<evidence type="ECO:0000256" key="7">
    <source>
        <dbReference type="ARBA" id="ARBA00037050"/>
    </source>
</evidence>
<dbReference type="SMART" id="SM00343">
    <property type="entry name" value="ZnF_C2HC"/>
    <property type="match status" value="2"/>
</dbReference>
<proteinExistence type="inferred from homology"/>
<evidence type="ECO:0000256" key="13">
    <source>
        <dbReference type="SAM" id="MobiDB-lite"/>
    </source>
</evidence>
<dbReference type="SUPFAM" id="SSF57756">
    <property type="entry name" value="Retrovirus zinc finger-like domains"/>
    <property type="match status" value="1"/>
</dbReference>
<dbReference type="GO" id="GO:0008033">
    <property type="term" value="P:tRNA processing"/>
    <property type="evidence" value="ECO:0007669"/>
    <property type="project" value="UniProtKB-KW"/>
</dbReference>
<dbReference type="OMA" id="VNAWGLN"/>
<dbReference type="GO" id="GO:0003676">
    <property type="term" value="F:nucleic acid binding"/>
    <property type="evidence" value="ECO:0007669"/>
    <property type="project" value="InterPro"/>
</dbReference>
<evidence type="ECO:0000256" key="4">
    <source>
        <dbReference type="ARBA" id="ARBA00022691"/>
    </source>
</evidence>
<keyword evidence="5" id="KW-0819">tRNA processing</keyword>
<keyword evidence="12" id="KW-0479">Metal-binding</keyword>
<dbReference type="InterPro" id="IPR001878">
    <property type="entry name" value="Znf_CCHC"/>
</dbReference>
<dbReference type="GO" id="GO:0008270">
    <property type="term" value="F:zinc ion binding"/>
    <property type="evidence" value="ECO:0007669"/>
    <property type="project" value="UniProtKB-KW"/>
</dbReference>
<keyword evidence="12" id="KW-0863">Zinc-finger</keyword>
<dbReference type="EMBL" id="CCYD01001336">
    <property type="protein sequence ID" value="CEG44748.1"/>
    <property type="molecule type" value="Genomic_DNA"/>
</dbReference>
<dbReference type="OrthoDB" id="3173at2759"/>
<evidence type="ECO:0000256" key="5">
    <source>
        <dbReference type="ARBA" id="ARBA00022694"/>
    </source>
</evidence>
<dbReference type="GeneID" id="36396141"/>
<dbReference type="PANTHER" id="PTHR15627:SF8">
    <property type="entry name" value="TRNA-URIDINE AMINOCARBOXYPROPYLTRANSFERASE 1"/>
    <property type="match status" value="1"/>
</dbReference>
<keyword evidence="12" id="KW-0862">Zinc</keyword>
<feature type="domain" description="CCHC-type" evidence="14">
    <location>
        <begin position="270"/>
        <end position="283"/>
    </location>
</feature>
<feature type="compositionally biased region" description="Basic and acidic residues" evidence="13">
    <location>
        <begin position="191"/>
        <end position="207"/>
    </location>
</feature>
<dbReference type="SMART" id="SM01144">
    <property type="entry name" value="DTW"/>
    <property type="match status" value="1"/>
</dbReference>
<dbReference type="EC" id="2.5.1.25" evidence="2"/>
<reference evidence="16" key="1">
    <citation type="submission" date="2014-09" db="EMBL/GenBank/DDBJ databases">
        <authorList>
            <person name="Sharma Rahul"/>
            <person name="Thines Marco"/>
        </authorList>
    </citation>
    <scope>NUCLEOTIDE SEQUENCE [LARGE SCALE GENOMIC DNA]</scope>
</reference>
<name>A0A0P1AU22_PLAHL</name>
<keyword evidence="16" id="KW-1185">Reference proteome</keyword>
<evidence type="ECO:0000313" key="16">
    <source>
        <dbReference type="Proteomes" id="UP000054928"/>
    </source>
</evidence>
<evidence type="ECO:0000256" key="3">
    <source>
        <dbReference type="ARBA" id="ARBA00022679"/>
    </source>
</evidence>
<keyword evidence="6" id="KW-0539">Nucleus</keyword>
<evidence type="ECO:0000259" key="14">
    <source>
        <dbReference type="PROSITE" id="PS50158"/>
    </source>
</evidence>
<sequence>MCGKSSTRGLGCVYLVHVWFQDKIKKSTAPHAKVLAPKDVHIIPYPPRDDANDLPVYTRESTLVVYPSFEAQTLEQFSAEKLRDICTLVFIDCPWQKAPVILNNPAIATLRHVKLARPPKESNFWRYHKAGAGCVSTIEAIQLMLEEYAVAAKNAGIELTDRAENSHLSDLLFFFNLQFTHISEHFEDDANSERKPPMDAAEKERRRMMCSQKEKGKRRKFENRLQTWNARSAAIQAGEQPPLTAQSKRHRRCYNCKGDDHHSKDCPQPCRYCGQNGHFSANCSMKQAAYEREMKYQQTPRTKAL</sequence>
<feature type="region of interest" description="Disordered" evidence="13">
    <location>
        <begin position="186"/>
        <end position="224"/>
    </location>
</feature>
<feature type="domain" description="CCHC-type" evidence="14">
    <location>
        <begin position="251"/>
        <end position="268"/>
    </location>
</feature>
<dbReference type="Pfam" id="PF00098">
    <property type="entry name" value="zf-CCHC"/>
    <property type="match status" value="2"/>
</dbReference>
<evidence type="ECO:0000256" key="11">
    <source>
        <dbReference type="ARBA" id="ARBA00048718"/>
    </source>
</evidence>
<protein>
    <recommendedName>
        <fullName evidence="9">tRNA-uridine aminocarboxypropyltransferase 1</fullName>
        <ecNumber evidence="2">2.5.1.25</ecNumber>
    </recommendedName>
    <alternativeName>
        <fullName evidence="10">DTW domain-containing protein 1</fullName>
    </alternativeName>
</protein>
<evidence type="ECO:0000256" key="12">
    <source>
        <dbReference type="PROSITE-ProRule" id="PRU00047"/>
    </source>
</evidence>
<comment type="similarity">
    <text evidence="8">Belongs to the TDD superfamily. DTWD1 family.</text>
</comment>
<evidence type="ECO:0000256" key="1">
    <source>
        <dbReference type="ARBA" id="ARBA00004123"/>
    </source>
</evidence>
<dbReference type="GO" id="GO:0016432">
    <property type="term" value="F:tRNA-uridine aminocarboxypropyltransferase activity"/>
    <property type="evidence" value="ECO:0007669"/>
    <property type="project" value="UniProtKB-EC"/>
</dbReference>
<evidence type="ECO:0000256" key="2">
    <source>
        <dbReference type="ARBA" id="ARBA00012386"/>
    </source>
</evidence>
<accession>A0A0P1AU22</accession>
<evidence type="ECO:0000256" key="6">
    <source>
        <dbReference type="ARBA" id="ARBA00023242"/>
    </source>
</evidence>
<comment type="catalytic activity">
    <reaction evidence="11">
        <text>a uridine in tRNA + S-adenosyl-L-methionine = a 3-[(3S)-3-amino-3-carboxypropyl]uridine in tRNA + S-methyl-5'-thioadenosine + H(+)</text>
        <dbReference type="Rhea" id="RHEA:62432"/>
        <dbReference type="Rhea" id="RHEA-COMP:13339"/>
        <dbReference type="Rhea" id="RHEA-COMP:16092"/>
        <dbReference type="ChEBI" id="CHEBI:15378"/>
        <dbReference type="ChEBI" id="CHEBI:17509"/>
        <dbReference type="ChEBI" id="CHEBI:59789"/>
        <dbReference type="ChEBI" id="CHEBI:65315"/>
        <dbReference type="ChEBI" id="CHEBI:82930"/>
        <dbReference type="EC" id="2.5.1.25"/>
    </reaction>
</comment>
<dbReference type="AlphaFoldDB" id="A0A0P1AU22"/>
<dbReference type="Pfam" id="PF03942">
    <property type="entry name" value="DTW"/>
    <property type="match status" value="1"/>
</dbReference>
<organism evidence="15 16">
    <name type="scientific">Plasmopara halstedii</name>
    <name type="common">Downy mildew of sunflower</name>
    <dbReference type="NCBI Taxonomy" id="4781"/>
    <lineage>
        <taxon>Eukaryota</taxon>
        <taxon>Sar</taxon>
        <taxon>Stramenopiles</taxon>
        <taxon>Oomycota</taxon>
        <taxon>Peronosporomycetes</taxon>
        <taxon>Peronosporales</taxon>
        <taxon>Peronosporaceae</taxon>
        <taxon>Plasmopara</taxon>
    </lineage>
</organism>
<comment type="function">
    <text evidence="7">Catalyzes the formation of 3-(3-amino-3-carboxypropyl)uridine (acp3U) at position 20 in the D-loop of several cytoplasmic tRNAs (acp3U(20)).</text>
</comment>
<dbReference type="InterPro" id="IPR036875">
    <property type="entry name" value="Znf_CCHC_sf"/>
</dbReference>
<comment type="subcellular location">
    <subcellularLocation>
        <location evidence="1">Nucleus</location>
    </subcellularLocation>
</comment>
<evidence type="ECO:0000256" key="8">
    <source>
        <dbReference type="ARBA" id="ARBA00038290"/>
    </source>
</evidence>
<evidence type="ECO:0000256" key="10">
    <source>
        <dbReference type="ARBA" id="ARBA00042508"/>
    </source>
</evidence>
<keyword evidence="3" id="KW-0808">Transferase</keyword>